<name>A0A5F1Y9Z1_9LEPT</name>
<evidence type="ECO:0000259" key="1">
    <source>
        <dbReference type="PROSITE" id="PS51186"/>
    </source>
</evidence>
<dbReference type="InterPro" id="IPR000182">
    <property type="entry name" value="GNAT_dom"/>
</dbReference>
<gene>
    <name evidence="2" type="ORF">EHQ17_11430</name>
</gene>
<comment type="caution">
    <text evidence="2">The sequence shown here is derived from an EMBL/GenBank/DDBJ whole genome shotgun (WGS) entry which is preliminary data.</text>
</comment>
<organism evidence="2 3">
    <name type="scientific">Leptospira gomenensis</name>
    <dbReference type="NCBI Taxonomy" id="2484974"/>
    <lineage>
        <taxon>Bacteria</taxon>
        <taxon>Pseudomonadati</taxon>
        <taxon>Spirochaetota</taxon>
        <taxon>Spirochaetia</taxon>
        <taxon>Leptospirales</taxon>
        <taxon>Leptospiraceae</taxon>
        <taxon>Leptospira</taxon>
    </lineage>
</organism>
<sequence length="251" mass="29079">MSKTDESQIANNYIDLHRLCSEESNGKILERESFVFYSNPDSEWFTRIVLKEDINGQKLRSELRELDESGFESNILDFSNTIKFESVFRELGYDHCNEQLGMFLVGNPLFSERAENVRYEKISDSENLRRWLEIVNVSFQSDDRENLYLRLLKRESVSVYAAFYDQTMVATAMSFYNGNSVGLYSITTDPEHRGKKFASSLVSFTLERIRSVFSGVVILHATEMGKGIYERFGFRKAETLRHWGRSASGLQ</sequence>
<dbReference type="AlphaFoldDB" id="A0A5F1Y9Z1"/>
<dbReference type="OrthoDB" id="343546at2"/>
<dbReference type="GO" id="GO:0016747">
    <property type="term" value="F:acyltransferase activity, transferring groups other than amino-acyl groups"/>
    <property type="evidence" value="ECO:0007669"/>
    <property type="project" value="InterPro"/>
</dbReference>
<dbReference type="SUPFAM" id="SSF55729">
    <property type="entry name" value="Acyl-CoA N-acyltransferases (Nat)"/>
    <property type="match status" value="1"/>
</dbReference>
<dbReference type="Proteomes" id="UP000298277">
    <property type="component" value="Unassembled WGS sequence"/>
</dbReference>
<feature type="domain" description="N-acetyltransferase" evidence="1">
    <location>
        <begin position="117"/>
        <end position="251"/>
    </location>
</feature>
<evidence type="ECO:0000313" key="3">
    <source>
        <dbReference type="Proteomes" id="UP000298277"/>
    </source>
</evidence>
<protein>
    <submittedName>
        <fullName evidence="2">GNAT family N-acetyltransferase</fullName>
    </submittedName>
</protein>
<dbReference type="PROSITE" id="PS51186">
    <property type="entry name" value="GNAT"/>
    <property type="match status" value="1"/>
</dbReference>
<dbReference type="Pfam" id="PF13527">
    <property type="entry name" value="Acetyltransf_9"/>
    <property type="match status" value="1"/>
</dbReference>
<reference evidence="2" key="1">
    <citation type="journal article" date="2019" name="PLoS Negl. Trop. Dis.">
        <title>Revisiting the worldwide diversity of Leptospira species in the environment.</title>
        <authorList>
            <person name="Vincent A.T."/>
            <person name="Schiettekatte O."/>
            <person name="Bourhy P."/>
            <person name="Veyrier F.J."/>
            <person name="Picardeau M."/>
        </authorList>
    </citation>
    <scope>NUCLEOTIDE SEQUENCE [LARGE SCALE GENOMIC DNA]</scope>
    <source>
        <strain evidence="2">201800299</strain>
    </source>
</reference>
<dbReference type="InterPro" id="IPR016181">
    <property type="entry name" value="Acyl_CoA_acyltransferase"/>
</dbReference>
<dbReference type="RefSeq" id="WP_135590250.1">
    <property type="nucleotide sequence ID" value="NZ_RQEZ01000035.1"/>
</dbReference>
<keyword evidence="2" id="KW-0808">Transferase</keyword>
<keyword evidence="3" id="KW-1185">Reference proteome</keyword>
<dbReference type="EMBL" id="RQFA01000046">
    <property type="protein sequence ID" value="TGK33393.1"/>
    <property type="molecule type" value="Genomic_DNA"/>
</dbReference>
<accession>A0A5F1Y9Z1</accession>
<proteinExistence type="predicted"/>
<evidence type="ECO:0000313" key="2">
    <source>
        <dbReference type="EMBL" id="TGK33393.1"/>
    </source>
</evidence>
<dbReference type="CDD" id="cd04301">
    <property type="entry name" value="NAT_SF"/>
    <property type="match status" value="1"/>
</dbReference>
<dbReference type="Gene3D" id="3.40.630.30">
    <property type="match status" value="1"/>
</dbReference>